<evidence type="ECO:0000256" key="6">
    <source>
        <dbReference type="SAM" id="Phobius"/>
    </source>
</evidence>
<dbReference type="Proteomes" id="UP001610432">
    <property type="component" value="Unassembled WGS sequence"/>
</dbReference>
<keyword evidence="4 6" id="KW-0472">Membrane</keyword>
<comment type="subcellular location">
    <subcellularLocation>
        <location evidence="1">Membrane</location>
        <topology evidence="1">Multi-pass membrane protein</topology>
    </subcellularLocation>
</comment>
<feature type="transmembrane region" description="Helical" evidence="6">
    <location>
        <begin position="97"/>
        <end position="120"/>
    </location>
</feature>
<dbReference type="Pfam" id="PF04479">
    <property type="entry name" value="RTA1"/>
    <property type="match status" value="1"/>
</dbReference>
<feature type="transmembrane region" description="Helical" evidence="6">
    <location>
        <begin position="214"/>
        <end position="235"/>
    </location>
</feature>
<evidence type="ECO:0000256" key="4">
    <source>
        <dbReference type="ARBA" id="ARBA00023136"/>
    </source>
</evidence>
<evidence type="ECO:0000256" key="2">
    <source>
        <dbReference type="ARBA" id="ARBA00022692"/>
    </source>
</evidence>
<dbReference type="GeneID" id="98144838"/>
<dbReference type="PANTHER" id="PTHR31465:SF13">
    <property type="entry name" value="RTA1 DOMAIN PROTEIN-RELATED"/>
    <property type="match status" value="1"/>
</dbReference>
<reference evidence="7 8" key="1">
    <citation type="submission" date="2024-07" db="EMBL/GenBank/DDBJ databases">
        <title>Section-level genome sequencing and comparative genomics of Aspergillus sections Usti and Cavernicolus.</title>
        <authorList>
            <consortium name="Lawrence Berkeley National Laboratory"/>
            <person name="Nybo J.L."/>
            <person name="Vesth T.C."/>
            <person name="Theobald S."/>
            <person name="Frisvad J.C."/>
            <person name="Larsen T.O."/>
            <person name="Kjaerboelling I."/>
            <person name="Rothschild-Mancinelli K."/>
            <person name="Lyhne E.K."/>
            <person name="Kogle M.E."/>
            <person name="Barry K."/>
            <person name="Clum A."/>
            <person name="Na H."/>
            <person name="Ledsgaard L."/>
            <person name="Lin J."/>
            <person name="Lipzen A."/>
            <person name="Kuo A."/>
            <person name="Riley R."/>
            <person name="Mondo S."/>
            <person name="Labutti K."/>
            <person name="Haridas S."/>
            <person name="Pangalinan J."/>
            <person name="Salamov A.A."/>
            <person name="Simmons B.A."/>
            <person name="Magnuson J.K."/>
            <person name="Chen J."/>
            <person name="Drula E."/>
            <person name="Henrissat B."/>
            <person name="Wiebenga A."/>
            <person name="Lubbers R.J."/>
            <person name="Gomes A.C."/>
            <person name="Macurrencykelacurrency M.R."/>
            <person name="Stajich J."/>
            <person name="Grigoriev I.V."/>
            <person name="Mortensen U.H."/>
            <person name="De Vries R.P."/>
            <person name="Baker S.E."/>
            <person name="Andersen M.R."/>
        </authorList>
    </citation>
    <scope>NUCLEOTIDE SEQUENCE [LARGE SCALE GENOMIC DNA]</scope>
    <source>
        <strain evidence="7 8">CBS 449.75</strain>
    </source>
</reference>
<protein>
    <submittedName>
        <fullName evidence="7">RTA1 like protein-domain-containing protein</fullName>
    </submittedName>
</protein>
<comment type="caution">
    <text evidence="7">The sequence shown here is derived from an EMBL/GenBank/DDBJ whole genome shotgun (WGS) entry which is preliminary data.</text>
</comment>
<keyword evidence="2 6" id="KW-0812">Transmembrane</keyword>
<feature type="compositionally biased region" description="Polar residues" evidence="5">
    <location>
        <begin position="12"/>
        <end position="21"/>
    </location>
</feature>
<feature type="transmembrane region" description="Helical" evidence="6">
    <location>
        <begin position="39"/>
        <end position="57"/>
    </location>
</feature>
<keyword evidence="3 6" id="KW-1133">Transmembrane helix</keyword>
<feature type="transmembrane region" description="Helical" evidence="6">
    <location>
        <begin position="173"/>
        <end position="194"/>
    </location>
</feature>
<evidence type="ECO:0000256" key="5">
    <source>
        <dbReference type="SAM" id="MobiDB-lite"/>
    </source>
</evidence>
<proteinExistence type="predicted"/>
<feature type="region of interest" description="Disordered" evidence="5">
    <location>
        <begin position="1"/>
        <end position="21"/>
    </location>
</feature>
<dbReference type="InterPro" id="IPR007568">
    <property type="entry name" value="RTA1"/>
</dbReference>
<feature type="transmembrane region" description="Helical" evidence="6">
    <location>
        <begin position="64"/>
        <end position="85"/>
    </location>
</feature>
<feature type="transmembrane region" description="Helical" evidence="6">
    <location>
        <begin position="260"/>
        <end position="280"/>
    </location>
</feature>
<dbReference type="EMBL" id="JBFXLQ010000037">
    <property type="protein sequence ID" value="KAL2864827.1"/>
    <property type="molecule type" value="Genomic_DNA"/>
</dbReference>
<dbReference type="PANTHER" id="PTHR31465">
    <property type="entry name" value="PROTEIN RTA1-RELATED"/>
    <property type="match status" value="1"/>
</dbReference>
<evidence type="ECO:0000256" key="3">
    <source>
        <dbReference type="ARBA" id="ARBA00022989"/>
    </source>
</evidence>
<keyword evidence="8" id="KW-1185">Reference proteome</keyword>
<accession>A0ABR4LKB8</accession>
<name>A0ABR4LKB8_9EURO</name>
<organism evidence="7 8">
    <name type="scientific">Aspergillus lucknowensis</name>
    <dbReference type="NCBI Taxonomy" id="176173"/>
    <lineage>
        <taxon>Eukaryota</taxon>
        <taxon>Fungi</taxon>
        <taxon>Dikarya</taxon>
        <taxon>Ascomycota</taxon>
        <taxon>Pezizomycotina</taxon>
        <taxon>Eurotiomycetes</taxon>
        <taxon>Eurotiomycetidae</taxon>
        <taxon>Eurotiales</taxon>
        <taxon>Aspergillaceae</taxon>
        <taxon>Aspergillus</taxon>
        <taxon>Aspergillus subgen. Nidulantes</taxon>
    </lineage>
</organism>
<sequence>MSRNPAEHSIVSLKQSSSNDAMPTFDRETGIYEYKASHVLPIVFGCLLSLSLGMHIYQNFHYRFWKITFWMFWGSLVYVVGWILRAISSYNPQHLNLYIAGTIFIYAAPPIFSASAYNILGRIMHYIPMFAWLNPNRTVYFFVYIGVLVEGLTAAGGARIATGAKEVEKYRSGAILMAISVILQCVVEVALVGVVASLHRKCARQGMAPRNLRFVFYTLYGTSALVLVRCLYRAVESLYTIDPPNVDCNDTCQYFQTKEWLLYAFDAAPMVLFAFWINLMHPGRYLPRDKTRYLDFDGVTERMGPGWLDSRPKIETFIDPLDLAGIMQKNKHHTKYWEEPLRWLACEDAFTTGTASNVKRRSRVLPKLNAAV</sequence>
<feature type="transmembrane region" description="Helical" evidence="6">
    <location>
        <begin position="141"/>
        <end position="161"/>
    </location>
</feature>
<dbReference type="RefSeq" id="XP_070883806.1">
    <property type="nucleotide sequence ID" value="XM_071029766.1"/>
</dbReference>
<evidence type="ECO:0000256" key="1">
    <source>
        <dbReference type="ARBA" id="ARBA00004141"/>
    </source>
</evidence>
<evidence type="ECO:0000313" key="8">
    <source>
        <dbReference type="Proteomes" id="UP001610432"/>
    </source>
</evidence>
<gene>
    <name evidence="7" type="ORF">BJX67DRAFT_360363</name>
</gene>
<evidence type="ECO:0000313" key="7">
    <source>
        <dbReference type="EMBL" id="KAL2864827.1"/>
    </source>
</evidence>